<name>A0A3G2R3C6_9FIRM</name>
<accession>A0A3G2R3C6</accession>
<dbReference type="EMBL" id="CP033169">
    <property type="protein sequence ID" value="AYO29973.1"/>
    <property type="molecule type" value="Genomic_DNA"/>
</dbReference>
<evidence type="ECO:0008006" key="3">
    <source>
        <dbReference type="Google" id="ProtNLM"/>
    </source>
</evidence>
<keyword evidence="2" id="KW-1185">Reference proteome</keyword>
<dbReference type="RefSeq" id="WP_122014270.1">
    <property type="nucleotide sequence ID" value="NZ_CP033169.1"/>
</dbReference>
<dbReference type="KEGG" id="bacg:D2962_04570"/>
<dbReference type="SMART" id="SM00882">
    <property type="entry name" value="CoA_trans"/>
    <property type="match status" value="1"/>
</dbReference>
<organism evidence="1 2">
    <name type="scientific">Biomaibacter acetigenes</name>
    <dbReference type="NCBI Taxonomy" id="2316383"/>
    <lineage>
        <taxon>Bacteria</taxon>
        <taxon>Bacillati</taxon>
        <taxon>Bacillota</taxon>
        <taxon>Clostridia</taxon>
        <taxon>Thermosediminibacterales</taxon>
        <taxon>Tepidanaerobacteraceae</taxon>
        <taxon>Biomaibacter</taxon>
    </lineage>
</organism>
<protein>
    <recommendedName>
        <fullName evidence="3">CoA transferase subunit A</fullName>
    </recommendedName>
</protein>
<dbReference type="Gene3D" id="3.30.30.40">
    <property type="match status" value="1"/>
</dbReference>
<evidence type="ECO:0000313" key="1">
    <source>
        <dbReference type="EMBL" id="AYO29973.1"/>
    </source>
</evidence>
<dbReference type="SUPFAM" id="SSF100950">
    <property type="entry name" value="NagB/RpiA/CoA transferase-like"/>
    <property type="match status" value="1"/>
</dbReference>
<gene>
    <name evidence="1" type="ORF">D2962_04570</name>
</gene>
<evidence type="ECO:0000313" key="2">
    <source>
        <dbReference type="Proteomes" id="UP000280960"/>
    </source>
</evidence>
<dbReference type="InterPro" id="IPR004165">
    <property type="entry name" value="CoA_trans_fam_I"/>
</dbReference>
<dbReference type="Pfam" id="PF01144">
    <property type="entry name" value="CoA_trans"/>
    <property type="match status" value="1"/>
</dbReference>
<proteinExistence type="predicted"/>
<dbReference type="Proteomes" id="UP000280960">
    <property type="component" value="Chromosome"/>
</dbReference>
<dbReference type="Gene3D" id="3.40.1080.10">
    <property type="entry name" value="Glutaconate Coenzyme A-transferase"/>
    <property type="match status" value="1"/>
</dbReference>
<sequence length="372" mass="42160">MNSDINKKVMTAQEAVNRFIKPGTHIAFGGFTILRRPMAIAREIVRQGIGDLFVTMNGGTLVEEMLAGAGLIKWLETTYLGLEGGMPVAYAMRQGIEMGNIELVEDYSNWSFAQRTLAGKYGLPFMPCMGDLGSDILNYDTFGKAGLRGRNEKGEFIHPGIPPKKYEVIDDPFEGFGFRPRRFNAGEDTCGNRTNAYRDGKIKSDKYTGKEGVKILLVPPLLPEVCVIHAQRVAIDGTVRIEGLIGPDIDQSLCGRVLIVECERICSPEELRAVPEHNQIASHFVHAIVEQPFGAYPSAVPNYYDYDYAWFKQYAKEINHQPVEKVREFWQEHVGNTTDDWEYLYNRVGMEKLFSLRTKPEYHYNPEIDRFK</sequence>
<reference evidence="1 2" key="1">
    <citation type="submission" date="2018-10" db="EMBL/GenBank/DDBJ databases">
        <authorList>
            <person name="Zhang X."/>
        </authorList>
    </citation>
    <scope>NUCLEOTIDE SEQUENCE [LARGE SCALE GENOMIC DNA]</scope>
    <source>
        <strain evidence="1 2">SK-G1</strain>
    </source>
</reference>
<dbReference type="InterPro" id="IPR037171">
    <property type="entry name" value="NagB/RpiA_transferase-like"/>
</dbReference>
<dbReference type="AlphaFoldDB" id="A0A3G2R3C6"/>
<dbReference type="GO" id="GO:0008410">
    <property type="term" value="F:CoA-transferase activity"/>
    <property type="evidence" value="ECO:0007669"/>
    <property type="project" value="InterPro"/>
</dbReference>